<dbReference type="SUPFAM" id="SSF55781">
    <property type="entry name" value="GAF domain-like"/>
    <property type="match status" value="1"/>
</dbReference>
<feature type="compositionally biased region" description="Low complexity" evidence="1">
    <location>
        <begin position="726"/>
        <end position="743"/>
    </location>
</feature>
<dbReference type="Gene3D" id="3.30.200.20">
    <property type="entry name" value="Phosphorylase Kinase, domain 1"/>
    <property type="match status" value="1"/>
</dbReference>
<dbReference type="Proteomes" id="UP001165090">
    <property type="component" value="Unassembled WGS sequence"/>
</dbReference>
<dbReference type="SMART" id="SM00220">
    <property type="entry name" value="S_TKc"/>
    <property type="match status" value="1"/>
</dbReference>
<sequence length="1332" mass="136049">MVLRCCFSGGGTAAARQAAYEQESFHEEQGAQNQQTVQVEAAPIGPQPAPDGSSQATSFSHGSLLNQISQLLAGVPAAGARSNDLWANLAKSADSLVGALAITAASFYVFTSSRRFCKVVPSTTSPLSAALRKSGWELCHAAETPSAAHVATSRTPTYFQVPRASPGSHSRAVPADFQLLHQAGCQAFLMLPLYQGHTVVGALLLAHTEPIPTLAEHRWLAAYLPLLSLYLTETSALKLVNFTEKIQTAMGLNQLAWIISSELDSWFDWCHPDDTEARLVLLAPDQSAAMVLSRSMGTLRAFDPSNSIDVLVSGGVRSGSAFNTRRTSANIDPELGALGIRRDPSFASRGLAGGNTGGLASSITGGKMPLEEGLLGTHMSLSNTLTRRCLAEGSKLLFVADVMAALKKYGEPWKDVFMEQARVTNPTWVVAAPIAHSGKHLGAILWLSSSRLNPNMLAQTAKATVPLLLHTVARQMVHLIQQASSAAGAVDDPGVFWSQLLAMPHLNILSGATGTGFTNGGTGAGYIGNGLDTGDAASSLGGSVIGTGGVGVQCDALTGGGILTPAPTDGSSRQLRELRPTVMVRSDSVSTSALVRAYQTAIAQAQRSASTTNCSEVGSAYEEIQVIAKAGQGAFGSVYVALWKGLVVAVKVMRQQAEGRRAMRTAWELAVTKSVSHPNIVMVYATFTDVVVVKLSKRLIRFVPAATTLADPTVPNGTTSTGGAGVSSSSSTDAAAGSQSSGSDAGARCQVIIMEYCNLGPLHHYVAERRYAQQLAQQQAERDRQQHQQQSPQPGEKGVGSGDVAPEAAGITAAADGSWNSTPAPTTSATGATTNGGGAVPALATGAGTSLGQSGSNSSSGYLPANAVTGPMEFSTTLATLLEVASALQYLHSLGFIHCDLKPENVLLKANPADPRGFTIKVSDFGLSELLTSDGPLMGELGGTVTHIAPEIVTHKRVTKAADAYAFGVVMWEMLTGNRLYSDLFTSGREKRVRDKLILAKVAHEGLRPVFPEGTPHEYAMLARRCWTADPLMRPTFTEVLAELEVIQRRYCKNVQPSLPGLEGLMGAASGQTPAAGPAGPAPATVTAQGNAPVPAGSAGSGGGAGGAVGSPDVGGAGGGGSSSAAAAPGGVNTGPLPQAQRALGAPPLVRATTDVGMASTSPRGPASLGGEGTSMPGTQMAANAAVGAPSPPLQLVGPPGTAAASSPQQPSLGGALAVRPERISCGNGGAANSASMQYNAPASPAGGGGVGNLSVRAVSTHSPLQPSPLRQMSNARGVSNGLLAAPLSGTPGSTAATGGAAGGLGYSDTVAEAVNMDEVVPDEVANGMAGG</sequence>
<dbReference type="Pfam" id="PF07714">
    <property type="entry name" value="PK_Tyr_Ser-Thr"/>
    <property type="match status" value="2"/>
</dbReference>
<dbReference type="SUPFAM" id="SSF56112">
    <property type="entry name" value="Protein kinase-like (PK-like)"/>
    <property type="match status" value="1"/>
</dbReference>
<dbReference type="Gene3D" id="1.10.510.10">
    <property type="entry name" value="Transferase(Phosphotransferase) domain 1"/>
    <property type="match status" value="1"/>
</dbReference>
<name>A0ABQ5SE80_9CHLO</name>
<dbReference type="InterPro" id="IPR029016">
    <property type="entry name" value="GAF-like_dom_sf"/>
</dbReference>
<evidence type="ECO:0000313" key="3">
    <source>
        <dbReference type="EMBL" id="GLI68191.1"/>
    </source>
</evidence>
<accession>A0ABQ5SE80</accession>
<gene>
    <name evidence="3" type="ORF">VaNZ11_012534</name>
</gene>
<dbReference type="PANTHER" id="PTHR44329">
    <property type="entry name" value="SERINE/THREONINE-PROTEIN KINASE TNNI3K-RELATED"/>
    <property type="match status" value="1"/>
</dbReference>
<reference evidence="3 4" key="1">
    <citation type="journal article" date="2023" name="IScience">
        <title>Expanded male sex-determining region conserved during the evolution of homothallism in the green alga Volvox.</title>
        <authorList>
            <person name="Yamamoto K."/>
            <person name="Matsuzaki R."/>
            <person name="Mahakham W."/>
            <person name="Heman W."/>
            <person name="Sekimoto H."/>
            <person name="Kawachi M."/>
            <person name="Minakuchi Y."/>
            <person name="Toyoda A."/>
            <person name="Nozaki H."/>
        </authorList>
    </citation>
    <scope>NUCLEOTIDE SEQUENCE [LARGE SCALE GENOMIC DNA]</scope>
    <source>
        <strain evidence="3 4">NIES-4468</strain>
    </source>
</reference>
<keyword evidence="4" id="KW-1185">Reference proteome</keyword>
<dbReference type="InterPro" id="IPR000719">
    <property type="entry name" value="Prot_kinase_dom"/>
</dbReference>
<evidence type="ECO:0000313" key="4">
    <source>
        <dbReference type="Proteomes" id="UP001165090"/>
    </source>
</evidence>
<evidence type="ECO:0000256" key="1">
    <source>
        <dbReference type="SAM" id="MobiDB-lite"/>
    </source>
</evidence>
<dbReference type="EMBL" id="BSDZ01000079">
    <property type="protein sequence ID" value="GLI68191.1"/>
    <property type="molecule type" value="Genomic_DNA"/>
</dbReference>
<dbReference type="InterPro" id="IPR008271">
    <property type="entry name" value="Ser/Thr_kinase_AS"/>
</dbReference>
<feature type="compositionally biased region" description="Gly residues" evidence="1">
    <location>
        <begin position="1099"/>
        <end position="1122"/>
    </location>
</feature>
<feature type="compositionally biased region" description="Low complexity" evidence="1">
    <location>
        <begin position="820"/>
        <end position="833"/>
    </location>
</feature>
<organism evidence="3 4">
    <name type="scientific">Volvox africanus</name>
    <dbReference type="NCBI Taxonomy" id="51714"/>
    <lineage>
        <taxon>Eukaryota</taxon>
        <taxon>Viridiplantae</taxon>
        <taxon>Chlorophyta</taxon>
        <taxon>core chlorophytes</taxon>
        <taxon>Chlorophyceae</taxon>
        <taxon>CS clade</taxon>
        <taxon>Chlamydomonadales</taxon>
        <taxon>Volvocaceae</taxon>
        <taxon>Volvox</taxon>
    </lineage>
</organism>
<dbReference type="Gene3D" id="3.30.450.40">
    <property type="match status" value="1"/>
</dbReference>
<feature type="region of interest" description="Disordered" evidence="1">
    <location>
        <begin position="710"/>
        <end position="743"/>
    </location>
</feature>
<comment type="caution">
    <text evidence="3">The sequence shown here is derived from an EMBL/GenBank/DDBJ whole genome shotgun (WGS) entry which is preliminary data.</text>
</comment>
<feature type="compositionally biased region" description="Low complexity" evidence="1">
    <location>
        <begin position="1070"/>
        <end position="1098"/>
    </location>
</feature>
<dbReference type="InterPro" id="IPR011009">
    <property type="entry name" value="Kinase-like_dom_sf"/>
</dbReference>
<dbReference type="InterPro" id="IPR001245">
    <property type="entry name" value="Ser-Thr/Tyr_kinase_cat_dom"/>
</dbReference>
<protein>
    <recommendedName>
        <fullName evidence="2">Protein kinase domain-containing protein</fullName>
    </recommendedName>
</protein>
<feature type="domain" description="Protein kinase" evidence="2">
    <location>
        <begin position="624"/>
        <end position="1047"/>
    </location>
</feature>
<dbReference type="InterPro" id="IPR051681">
    <property type="entry name" value="Ser/Thr_Kinases-Pseudokinases"/>
</dbReference>
<feature type="region of interest" description="Disordered" evidence="1">
    <location>
        <begin position="1070"/>
        <end position="1141"/>
    </location>
</feature>
<proteinExistence type="predicted"/>
<feature type="region of interest" description="Disordered" evidence="1">
    <location>
        <begin position="776"/>
        <end position="837"/>
    </location>
</feature>
<evidence type="ECO:0000259" key="2">
    <source>
        <dbReference type="PROSITE" id="PS50011"/>
    </source>
</evidence>
<dbReference type="PANTHER" id="PTHR44329:SF214">
    <property type="entry name" value="PROTEIN KINASE DOMAIN-CONTAINING PROTEIN"/>
    <property type="match status" value="1"/>
</dbReference>
<feature type="region of interest" description="Disordered" evidence="1">
    <location>
        <begin position="1156"/>
        <end position="1215"/>
    </location>
</feature>
<dbReference type="PROSITE" id="PS50011">
    <property type="entry name" value="PROTEIN_KINASE_DOM"/>
    <property type="match status" value="1"/>
</dbReference>
<dbReference type="PROSITE" id="PS00108">
    <property type="entry name" value="PROTEIN_KINASE_ST"/>
    <property type="match status" value="1"/>
</dbReference>